<accession>A0A6B2G856</accession>
<feature type="region of interest" description="Disordered" evidence="1">
    <location>
        <begin position="1"/>
        <end position="33"/>
    </location>
</feature>
<dbReference type="PROSITE" id="PS51061">
    <property type="entry name" value="R3H"/>
    <property type="match status" value="1"/>
</dbReference>
<dbReference type="SUPFAM" id="SSF82708">
    <property type="entry name" value="R3H domain"/>
    <property type="match status" value="1"/>
</dbReference>
<evidence type="ECO:0000313" key="3">
    <source>
        <dbReference type="EMBL" id="NDJ96963.1"/>
    </source>
</evidence>
<reference evidence="3" key="1">
    <citation type="submission" date="2018-11" db="EMBL/GenBank/DDBJ databases">
        <title>Myxobolus squamalis genome and transcriptome.</title>
        <authorList>
            <person name="Yahalomi D."/>
            <person name="Atkinson S.D."/>
            <person name="Neuhof M."/>
            <person name="Chang E.S."/>
            <person name="Philippe H."/>
            <person name="Cartwright P."/>
            <person name="Bartholomew J.L."/>
            <person name="Huchon D."/>
        </authorList>
    </citation>
    <scope>NUCLEOTIDE SEQUENCE</scope>
    <source>
        <strain evidence="3">71B08</strain>
        <tissue evidence="3">Whole</tissue>
    </source>
</reference>
<proteinExistence type="predicted"/>
<dbReference type="Gene3D" id="3.30.1370.50">
    <property type="entry name" value="R3H-like domain"/>
    <property type="match status" value="1"/>
</dbReference>
<feature type="domain" description="R3H" evidence="2">
    <location>
        <begin position="56"/>
        <end position="120"/>
    </location>
</feature>
<dbReference type="GO" id="GO:0003676">
    <property type="term" value="F:nucleic acid binding"/>
    <property type="evidence" value="ECO:0007669"/>
    <property type="project" value="UniProtKB-UniRule"/>
</dbReference>
<evidence type="ECO:0000259" key="2">
    <source>
        <dbReference type="PROSITE" id="PS51061"/>
    </source>
</evidence>
<dbReference type="Pfam" id="PF12752">
    <property type="entry name" value="SUZ"/>
    <property type="match status" value="1"/>
</dbReference>
<dbReference type="InterPro" id="IPR001374">
    <property type="entry name" value="R3H_dom"/>
</dbReference>
<dbReference type="InterPro" id="IPR024771">
    <property type="entry name" value="SUZ"/>
</dbReference>
<protein>
    <submittedName>
        <fullName evidence="3">Protein encore (Trinotate prediction)</fullName>
    </submittedName>
</protein>
<organism evidence="3">
    <name type="scientific">Myxobolus squamalis</name>
    <name type="common">Myxosporean</name>
    <dbReference type="NCBI Taxonomy" id="59785"/>
    <lineage>
        <taxon>Eukaryota</taxon>
        <taxon>Metazoa</taxon>
        <taxon>Cnidaria</taxon>
        <taxon>Myxozoa</taxon>
        <taxon>Myxosporea</taxon>
        <taxon>Bivalvulida</taxon>
        <taxon>Platysporina</taxon>
        <taxon>Myxobolidae</taxon>
        <taxon>Myxobolus</taxon>
    </lineage>
</organism>
<name>A0A6B2G856_MYXSQ</name>
<dbReference type="EMBL" id="GHBR01001927">
    <property type="protein sequence ID" value="NDJ96963.1"/>
    <property type="molecule type" value="Transcribed_RNA"/>
</dbReference>
<evidence type="ECO:0000256" key="1">
    <source>
        <dbReference type="SAM" id="MobiDB-lite"/>
    </source>
</evidence>
<sequence length="209" mass="24666">MSSEENKKDNENKITENNLMINSESSSTSSSDNYIAQRDDLKRFLISAYQTNKEITDFMLFIDQKMRSVIQSTLNDEQYIHPPDDTFHRLLVHKMAEYYNLGHSTDWSTRQMYIYPKSDTILEPSLSDLYREIRCKKQPLQNVVKILKNPNRQSLEQTKPVEKICTEVRSFEERKNAYIQARSRILGAPIEECEAQFKNIEINVCNYKY</sequence>
<feature type="compositionally biased region" description="Basic and acidic residues" evidence="1">
    <location>
        <begin position="1"/>
        <end position="14"/>
    </location>
</feature>
<dbReference type="InterPro" id="IPR036867">
    <property type="entry name" value="R3H_dom_sf"/>
</dbReference>
<dbReference type="AlphaFoldDB" id="A0A6B2G856"/>